<evidence type="ECO:0000313" key="2">
    <source>
        <dbReference type="Proteomes" id="UP000242164"/>
    </source>
</evidence>
<accession>A0AAX2CCL5</accession>
<dbReference type="RefSeq" id="WP_048723248.1">
    <property type="nucleotide sequence ID" value="NZ_CP024096.1"/>
</dbReference>
<dbReference type="Pfam" id="PF02566">
    <property type="entry name" value="OsmC"/>
    <property type="match status" value="1"/>
</dbReference>
<dbReference type="SUPFAM" id="SSF82784">
    <property type="entry name" value="OsmC-like"/>
    <property type="match status" value="1"/>
</dbReference>
<organism evidence="1 2">
    <name type="scientific">Bacillus cytotoxicus</name>
    <dbReference type="NCBI Taxonomy" id="580165"/>
    <lineage>
        <taxon>Bacteria</taxon>
        <taxon>Bacillati</taxon>
        <taxon>Bacillota</taxon>
        <taxon>Bacilli</taxon>
        <taxon>Bacillales</taxon>
        <taxon>Bacillaceae</taxon>
        <taxon>Bacillus</taxon>
        <taxon>Bacillus cereus group</taxon>
    </lineage>
</organism>
<sequence>MRLTIKHDHIQAEYSYGQLSIGKENGYSPLELFISSIAGCSAIVFRTILEKKRIQYDTFTIETTVEHSDALSRPVESVHLHYKVRAEGITLMQLEKALAIAVKNCTIAQSVKDSIQITETVELIEKK</sequence>
<gene>
    <name evidence="1" type="ORF">BCB44BAC_00620</name>
</gene>
<dbReference type="Proteomes" id="UP000242164">
    <property type="component" value="Unassembled WGS sequence"/>
</dbReference>
<dbReference type="AlphaFoldDB" id="A0AAX2CCL5"/>
<evidence type="ECO:0000313" key="1">
    <source>
        <dbReference type="EMBL" id="SCL84760.1"/>
    </source>
</evidence>
<dbReference type="PANTHER" id="PTHR34352">
    <property type="entry name" value="PROTEIN YHFA"/>
    <property type="match status" value="1"/>
</dbReference>
<reference evidence="1 2" key="1">
    <citation type="submission" date="2016-08" db="EMBL/GenBank/DDBJ databases">
        <authorList>
            <person name="Loux V."/>
            <person name="Rue O."/>
        </authorList>
    </citation>
    <scope>NUCLEOTIDE SEQUENCE [LARGE SCALE GENOMIC DNA]</scope>
    <source>
        <strain evidence="1 2">AFSSA_08CEB44bac</strain>
    </source>
</reference>
<dbReference type="EMBL" id="FMIK01000015">
    <property type="protein sequence ID" value="SCL84760.1"/>
    <property type="molecule type" value="Genomic_DNA"/>
</dbReference>
<dbReference type="InterPro" id="IPR036102">
    <property type="entry name" value="OsmC/Ohrsf"/>
</dbReference>
<comment type="caution">
    <text evidence="1">The sequence shown here is derived from an EMBL/GenBank/DDBJ whole genome shotgun (WGS) entry which is preliminary data.</text>
</comment>
<protein>
    <submittedName>
        <fullName evidence="1">OsmC family protein</fullName>
    </submittedName>
</protein>
<dbReference type="InterPro" id="IPR015946">
    <property type="entry name" value="KH_dom-like_a/b"/>
</dbReference>
<name>A0AAX2CCL5_9BACI</name>
<dbReference type="Gene3D" id="3.30.300.20">
    <property type="match status" value="1"/>
</dbReference>
<dbReference type="InterPro" id="IPR003718">
    <property type="entry name" value="OsmC/Ohr_fam"/>
</dbReference>
<proteinExistence type="predicted"/>
<dbReference type="PANTHER" id="PTHR34352:SF1">
    <property type="entry name" value="PROTEIN YHFA"/>
    <property type="match status" value="1"/>
</dbReference>